<name>A0A9W8N7V9_9PEZI</name>
<keyword evidence="3" id="KW-1185">Reference proteome</keyword>
<feature type="compositionally biased region" description="Acidic residues" evidence="1">
    <location>
        <begin position="153"/>
        <end position="171"/>
    </location>
</feature>
<comment type="caution">
    <text evidence="2">The sequence shown here is derived from an EMBL/GenBank/DDBJ whole genome shotgun (WGS) entry which is preliminary data.</text>
</comment>
<feature type="compositionally biased region" description="Basic and acidic residues" evidence="1">
    <location>
        <begin position="79"/>
        <end position="100"/>
    </location>
</feature>
<proteinExistence type="predicted"/>
<reference evidence="2" key="1">
    <citation type="submission" date="2022-07" db="EMBL/GenBank/DDBJ databases">
        <title>Genome Sequence of Xylaria arbuscula.</title>
        <authorList>
            <person name="Buettner E."/>
        </authorList>
    </citation>
    <scope>NUCLEOTIDE SEQUENCE</scope>
    <source>
        <strain evidence="2">VT107</strain>
    </source>
</reference>
<feature type="region of interest" description="Disordered" evidence="1">
    <location>
        <begin position="47"/>
        <end position="175"/>
    </location>
</feature>
<organism evidence="2 3">
    <name type="scientific">Xylaria arbuscula</name>
    <dbReference type="NCBI Taxonomy" id="114810"/>
    <lineage>
        <taxon>Eukaryota</taxon>
        <taxon>Fungi</taxon>
        <taxon>Dikarya</taxon>
        <taxon>Ascomycota</taxon>
        <taxon>Pezizomycotina</taxon>
        <taxon>Sordariomycetes</taxon>
        <taxon>Xylariomycetidae</taxon>
        <taxon>Xylariales</taxon>
        <taxon>Xylariaceae</taxon>
        <taxon>Xylaria</taxon>
    </lineage>
</organism>
<evidence type="ECO:0000313" key="3">
    <source>
        <dbReference type="Proteomes" id="UP001148614"/>
    </source>
</evidence>
<feature type="compositionally biased region" description="Acidic residues" evidence="1">
    <location>
        <begin position="108"/>
        <end position="119"/>
    </location>
</feature>
<dbReference type="EMBL" id="JANPWZ010001979">
    <property type="protein sequence ID" value="KAJ3561958.1"/>
    <property type="molecule type" value="Genomic_DNA"/>
</dbReference>
<protein>
    <submittedName>
        <fullName evidence="2">Uncharacterized protein</fullName>
    </submittedName>
</protein>
<evidence type="ECO:0000256" key="1">
    <source>
        <dbReference type="SAM" id="MobiDB-lite"/>
    </source>
</evidence>
<evidence type="ECO:0000313" key="2">
    <source>
        <dbReference type="EMBL" id="KAJ3561958.1"/>
    </source>
</evidence>
<sequence>MVLVARDDLGSGAGSGSNSMVPGRDISRMFRTQEDKLREWTVYDTSPILVGGTTSTPPPPPSITANPSPHNPNVNNEGELGRDIEMVRDEGTDRYGRDDAVIEGPEVVGEEEKEEERRDEDEMKFQVRSATGAPSIAIPSIDNIQNGGHDDGVWDEDDIDGDDTWEEEEQTISDSHKCRICGHAVPIFAMSAHERFHNMDE</sequence>
<dbReference type="Proteomes" id="UP001148614">
    <property type="component" value="Unassembled WGS sequence"/>
</dbReference>
<gene>
    <name evidence="2" type="ORF">NPX13_g8746</name>
</gene>
<dbReference type="AlphaFoldDB" id="A0A9W8N7V9"/>
<feature type="region of interest" description="Disordered" evidence="1">
    <location>
        <begin position="1"/>
        <end position="26"/>
    </location>
</feature>
<accession>A0A9W8N7V9</accession>